<dbReference type="AlphaFoldDB" id="A0AAN9FMD0"/>
<comment type="caution">
    <text evidence="2">The sequence shown here is derived from an EMBL/GenBank/DDBJ whole genome shotgun (WGS) entry which is preliminary data.</text>
</comment>
<feature type="transmembrane region" description="Helical" evidence="1">
    <location>
        <begin position="80"/>
        <end position="100"/>
    </location>
</feature>
<keyword evidence="3" id="KW-1185">Reference proteome</keyword>
<reference evidence="2 3" key="1">
    <citation type="submission" date="2024-01" db="EMBL/GenBank/DDBJ databases">
        <title>The genomes of 5 underutilized Papilionoideae crops provide insights into root nodulation and disease resistance.</title>
        <authorList>
            <person name="Yuan L."/>
        </authorList>
    </citation>
    <scope>NUCLEOTIDE SEQUENCE [LARGE SCALE GENOMIC DNA]</scope>
    <source>
        <strain evidence="2">LY-2023</strain>
        <tissue evidence="2">Leaf</tissue>
    </source>
</reference>
<sequence length="153" mass="18002">MDLAAAPAPVPALLAELINMHVPEMIVEDPIVPVARSPTQMEIFIERCQWDRSLRFLRYIYGTFMYRGSERYFPKNLHNIYIYIYLYVCIYVLSALFLIIKKHTVSNPHIFSASFSEFWVQFFRVSGFQTQVFCERKHHIPKDSGFQITILCV</sequence>
<evidence type="ECO:0000256" key="1">
    <source>
        <dbReference type="SAM" id="Phobius"/>
    </source>
</evidence>
<evidence type="ECO:0000313" key="3">
    <source>
        <dbReference type="Proteomes" id="UP001359559"/>
    </source>
</evidence>
<protein>
    <submittedName>
        <fullName evidence="2">Uncharacterized protein</fullName>
    </submittedName>
</protein>
<organism evidence="2 3">
    <name type="scientific">Clitoria ternatea</name>
    <name type="common">Butterfly pea</name>
    <dbReference type="NCBI Taxonomy" id="43366"/>
    <lineage>
        <taxon>Eukaryota</taxon>
        <taxon>Viridiplantae</taxon>
        <taxon>Streptophyta</taxon>
        <taxon>Embryophyta</taxon>
        <taxon>Tracheophyta</taxon>
        <taxon>Spermatophyta</taxon>
        <taxon>Magnoliopsida</taxon>
        <taxon>eudicotyledons</taxon>
        <taxon>Gunneridae</taxon>
        <taxon>Pentapetalae</taxon>
        <taxon>rosids</taxon>
        <taxon>fabids</taxon>
        <taxon>Fabales</taxon>
        <taxon>Fabaceae</taxon>
        <taxon>Papilionoideae</taxon>
        <taxon>50 kb inversion clade</taxon>
        <taxon>NPAAA clade</taxon>
        <taxon>indigoferoid/millettioid clade</taxon>
        <taxon>Phaseoleae</taxon>
        <taxon>Clitoria</taxon>
    </lineage>
</organism>
<gene>
    <name evidence="2" type="ORF">RJT34_24131</name>
</gene>
<proteinExistence type="predicted"/>
<dbReference type="Proteomes" id="UP001359559">
    <property type="component" value="Unassembled WGS sequence"/>
</dbReference>
<keyword evidence="1" id="KW-0472">Membrane</keyword>
<keyword evidence="1" id="KW-1133">Transmembrane helix</keyword>
<keyword evidence="1" id="KW-0812">Transmembrane</keyword>
<evidence type="ECO:0000313" key="2">
    <source>
        <dbReference type="EMBL" id="KAK7279087.1"/>
    </source>
</evidence>
<accession>A0AAN9FMD0</accession>
<dbReference type="EMBL" id="JAYKXN010000006">
    <property type="protein sequence ID" value="KAK7279087.1"/>
    <property type="molecule type" value="Genomic_DNA"/>
</dbReference>
<name>A0AAN9FMD0_CLITE</name>